<dbReference type="SMART" id="SM00420">
    <property type="entry name" value="HTH_DEOR"/>
    <property type="match status" value="1"/>
</dbReference>
<organism evidence="5 6">
    <name type="scientific">Anaerococcus kampingae</name>
    <dbReference type="NCBI Taxonomy" id="3115614"/>
    <lineage>
        <taxon>Bacteria</taxon>
        <taxon>Bacillati</taxon>
        <taxon>Bacillota</taxon>
        <taxon>Tissierellia</taxon>
        <taxon>Tissierellales</taxon>
        <taxon>Peptoniphilaceae</taxon>
        <taxon>Anaerococcus</taxon>
    </lineage>
</organism>
<evidence type="ECO:0000256" key="1">
    <source>
        <dbReference type="ARBA" id="ARBA00023015"/>
    </source>
</evidence>
<dbReference type="PROSITE" id="PS00894">
    <property type="entry name" value="HTH_DEOR_1"/>
    <property type="match status" value="1"/>
</dbReference>
<reference evidence="5 6" key="1">
    <citation type="journal article" date="2025" name="Anaerobe">
        <title>Description of Anaerococcus kampingiae sp. nov., Anaerococcus groningensis sp. nov., Anaerococcus martiniensis sp. nov., and Anaerococcus cruorum sp. nov., isolated from human clinical specimens.</title>
        <authorList>
            <person name="Boiten K.E."/>
            <person name="Meijer J."/>
            <person name="van Wezel E.M."/>
            <person name="Veloo A.C.M."/>
        </authorList>
    </citation>
    <scope>NUCLEOTIDE SEQUENCE [LARGE SCALE GENOMIC DNA]</scope>
    <source>
        <strain evidence="5 6">ENR0874</strain>
    </source>
</reference>
<dbReference type="GO" id="GO:0003677">
    <property type="term" value="F:DNA binding"/>
    <property type="evidence" value="ECO:0007669"/>
    <property type="project" value="UniProtKB-KW"/>
</dbReference>
<dbReference type="PRINTS" id="PR00037">
    <property type="entry name" value="HTHLACR"/>
</dbReference>
<evidence type="ECO:0000256" key="2">
    <source>
        <dbReference type="ARBA" id="ARBA00023125"/>
    </source>
</evidence>
<dbReference type="InterPro" id="IPR014036">
    <property type="entry name" value="DeoR-like_C"/>
</dbReference>
<keyword evidence="3" id="KW-0804">Transcription</keyword>
<dbReference type="InterPro" id="IPR001034">
    <property type="entry name" value="DeoR_HTH"/>
</dbReference>
<dbReference type="RefSeq" id="WP_265237302.1">
    <property type="nucleotide sequence ID" value="NZ_JBGMEF010000017.1"/>
</dbReference>
<sequence length="230" mass="25769">MILEKRLDLIISTLKKEEKVSNKVLTEKLKVSESTLRRDLDYLQKQGKIRRVHGGAVLNINPSELNYLDNERVHTKEKAAIAKKAGGLIGDAKFIYLDAGSTCHQILDYLDMTMDIKIVTNGLMHVEKLISKNIPTLILEGEIKPSTMVITGIKTLESISSYNFDLAFIGANGYDEEGFYTADTNEAVVKAKAIENATRAYVLADSSKENIKYFARIAKREDVELIREEG</sequence>
<dbReference type="SMART" id="SM01134">
    <property type="entry name" value="DeoRC"/>
    <property type="match status" value="1"/>
</dbReference>
<dbReference type="InterPro" id="IPR036390">
    <property type="entry name" value="WH_DNA-bd_sf"/>
</dbReference>
<dbReference type="SUPFAM" id="SSF46785">
    <property type="entry name" value="Winged helix' DNA-binding domain"/>
    <property type="match status" value="1"/>
</dbReference>
<dbReference type="Gene3D" id="1.10.10.10">
    <property type="entry name" value="Winged helix-like DNA-binding domain superfamily/Winged helix DNA-binding domain"/>
    <property type="match status" value="1"/>
</dbReference>
<protein>
    <submittedName>
        <fullName evidence="5">DeoR/GlpR family DNA-binding transcription regulator</fullName>
    </submittedName>
</protein>
<comment type="caution">
    <text evidence="5">The sequence shown here is derived from an EMBL/GenBank/DDBJ whole genome shotgun (WGS) entry which is preliminary data.</text>
</comment>
<dbReference type="Pfam" id="PF08220">
    <property type="entry name" value="HTH_DeoR"/>
    <property type="match status" value="1"/>
</dbReference>
<evidence type="ECO:0000313" key="5">
    <source>
        <dbReference type="EMBL" id="MFO3666844.1"/>
    </source>
</evidence>
<evidence type="ECO:0000256" key="3">
    <source>
        <dbReference type="ARBA" id="ARBA00023163"/>
    </source>
</evidence>
<dbReference type="PROSITE" id="PS51000">
    <property type="entry name" value="HTH_DEOR_2"/>
    <property type="match status" value="1"/>
</dbReference>
<accession>A0ABW9MD47</accession>
<dbReference type="Gene3D" id="3.40.50.1360">
    <property type="match status" value="1"/>
</dbReference>
<dbReference type="SUPFAM" id="SSF100950">
    <property type="entry name" value="NagB/RpiA/CoA transferase-like"/>
    <property type="match status" value="1"/>
</dbReference>
<dbReference type="InterPro" id="IPR037171">
    <property type="entry name" value="NagB/RpiA_transferase-like"/>
</dbReference>
<keyword evidence="1" id="KW-0805">Transcription regulation</keyword>
<gene>
    <name evidence="5" type="ORF">ACCQ42_03560</name>
</gene>
<dbReference type="PANTHER" id="PTHR30363">
    <property type="entry name" value="HTH-TYPE TRANSCRIPTIONAL REGULATOR SRLR-RELATED"/>
    <property type="match status" value="1"/>
</dbReference>
<dbReference type="Pfam" id="PF00455">
    <property type="entry name" value="DeoRC"/>
    <property type="match status" value="1"/>
</dbReference>
<dbReference type="InterPro" id="IPR036388">
    <property type="entry name" value="WH-like_DNA-bd_sf"/>
</dbReference>
<evidence type="ECO:0000259" key="4">
    <source>
        <dbReference type="PROSITE" id="PS51000"/>
    </source>
</evidence>
<keyword evidence="6" id="KW-1185">Reference proteome</keyword>
<name>A0ABW9MD47_9FIRM</name>
<dbReference type="PANTHER" id="PTHR30363:SF56">
    <property type="entry name" value="TRANSCRIPTIONAL REGULATOR, DEOR FAMILY"/>
    <property type="match status" value="1"/>
</dbReference>
<feature type="domain" description="HTH deoR-type" evidence="4">
    <location>
        <begin position="3"/>
        <end position="58"/>
    </location>
</feature>
<evidence type="ECO:0000313" key="6">
    <source>
        <dbReference type="Proteomes" id="UP001637994"/>
    </source>
</evidence>
<keyword evidence="2 5" id="KW-0238">DNA-binding</keyword>
<dbReference type="InterPro" id="IPR050313">
    <property type="entry name" value="Carb_Metab_HTH_regulators"/>
</dbReference>
<proteinExistence type="predicted"/>
<dbReference type="InterPro" id="IPR018356">
    <property type="entry name" value="Tscrpt_reg_HTH_DeoR_CS"/>
</dbReference>
<dbReference type="EMBL" id="JBGMEF010000017">
    <property type="protein sequence ID" value="MFO3666844.1"/>
    <property type="molecule type" value="Genomic_DNA"/>
</dbReference>
<dbReference type="Proteomes" id="UP001637994">
    <property type="component" value="Unassembled WGS sequence"/>
</dbReference>